<dbReference type="PRINTS" id="PR00421">
    <property type="entry name" value="THIOREDOXIN"/>
</dbReference>
<dbReference type="InterPro" id="IPR017937">
    <property type="entry name" value="Thioredoxin_CS"/>
</dbReference>
<evidence type="ECO:0000313" key="6">
    <source>
        <dbReference type="Proteomes" id="UP000703269"/>
    </source>
</evidence>
<dbReference type="OrthoDB" id="10263751at2759"/>
<feature type="compositionally biased region" description="Low complexity" evidence="3">
    <location>
        <begin position="107"/>
        <end position="117"/>
    </location>
</feature>
<dbReference type="PANTHER" id="PTHR46115">
    <property type="entry name" value="THIOREDOXIN-LIKE PROTEIN 1"/>
    <property type="match status" value="1"/>
</dbReference>
<reference evidence="5 6" key="1">
    <citation type="submission" date="2021-08" db="EMBL/GenBank/DDBJ databases">
        <title>Draft Genome Sequence of Phanerochaete sordida strain YK-624.</title>
        <authorList>
            <person name="Mori T."/>
            <person name="Dohra H."/>
            <person name="Suzuki T."/>
            <person name="Kawagishi H."/>
            <person name="Hirai H."/>
        </authorList>
    </citation>
    <scope>NUCLEOTIDE SEQUENCE [LARGE SCALE GENOMIC DNA]</scope>
    <source>
        <strain evidence="5 6">YK-624</strain>
    </source>
</reference>
<evidence type="ECO:0000256" key="3">
    <source>
        <dbReference type="SAM" id="MobiDB-lite"/>
    </source>
</evidence>
<dbReference type="AlphaFoldDB" id="A0A9P3LAN7"/>
<dbReference type="Gene3D" id="3.40.30.10">
    <property type="entry name" value="Glutaredoxin"/>
    <property type="match status" value="1"/>
</dbReference>
<dbReference type="PROSITE" id="PS00194">
    <property type="entry name" value="THIOREDOXIN_1"/>
    <property type="match status" value="1"/>
</dbReference>
<dbReference type="SUPFAM" id="SSF52833">
    <property type="entry name" value="Thioredoxin-like"/>
    <property type="match status" value="1"/>
</dbReference>
<gene>
    <name evidence="5" type="ORF">PsYK624_037820</name>
</gene>
<organism evidence="5 6">
    <name type="scientific">Phanerochaete sordida</name>
    <dbReference type="NCBI Taxonomy" id="48140"/>
    <lineage>
        <taxon>Eukaryota</taxon>
        <taxon>Fungi</taxon>
        <taxon>Dikarya</taxon>
        <taxon>Basidiomycota</taxon>
        <taxon>Agaricomycotina</taxon>
        <taxon>Agaricomycetes</taxon>
        <taxon>Polyporales</taxon>
        <taxon>Phanerochaetaceae</taxon>
        <taxon>Phanerochaete</taxon>
    </lineage>
</organism>
<evidence type="ECO:0000256" key="1">
    <source>
        <dbReference type="ARBA" id="ARBA00020570"/>
    </source>
</evidence>
<accession>A0A9P3LAN7</accession>
<dbReference type="PROSITE" id="PS51352">
    <property type="entry name" value="THIOREDOXIN_2"/>
    <property type="match status" value="1"/>
</dbReference>
<evidence type="ECO:0000313" key="5">
    <source>
        <dbReference type="EMBL" id="GJE87699.1"/>
    </source>
</evidence>
<comment type="caution">
    <text evidence="5">The sequence shown here is derived from an EMBL/GenBank/DDBJ whole genome shotgun (WGS) entry which is preliminary data.</text>
</comment>
<dbReference type="Proteomes" id="UP000703269">
    <property type="component" value="Unassembled WGS sequence"/>
</dbReference>
<keyword evidence="6" id="KW-1185">Reference proteome</keyword>
<name>A0A9P3LAN7_9APHY</name>
<dbReference type="InterPro" id="IPR036249">
    <property type="entry name" value="Thioredoxin-like_sf"/>
</dbReference>
<sequence length="163" mass="17213">MSITHITSLAQLNGILSKDSSKLSVIDFHATWCGPCHAIAPTFEALSKEYPSVNFLKCDVDAARDVAGQYKVSAMPTFIFLKGSTKVDEVKGANKAGLQATVRRHASGSSSTSAFSGKGQTLGGSPAPSAPEMPGVGWFSKLDPQAKVLLGLLGAYFVFWMLS</sequence>
<dbReference type="CDD" id="cd02947">
    <property type="entry name" value="TRX_family"/>
    <property type="match status" value="1"/>
</dbReference>
<feature type="region of interest" description="Disordered" evidence="3">
    <location>
        <begin position="103"/>
        <end position="128"/>
    </location>
</feature>
<dbReference type="EMBL" id="BPQB01000007">
    <property type="protein sequence ID" value="GJE87699.1"/>
    <property type="molecule type" value="Genomic_DNA"/>
</dbReference>
<proteinExistence type="predicted"/>
<dbReference type="InterPro" id="IPR013766">
    <property type="entry name" value="Thioredoxin_domain"/>
</dbReference>
<evidence type="ECO:0000259" key="4">
    <source>
        <dbReference type="PROSITE" id="PS51352"/>
    </source>
</evidence>
<keyword evidence="2" id="KW-1015">Disulfide bond</keyword>
<dbReference type="Pfam" id="PF00085">
    <property type="entry name" value="Thioredoxin"/>
    <property type="match status" value="1"/>
</dbReference>
<dbReference type="FunFam" id="3.40.30.10:FF:000245">
    <property type="entry name" value="Thioredoxin"/>
    <property type="match status" value="1"/>
</dbReference>
<protein>
    <recommendedName>
        <fullName evidence="1">Thioredoxin</fullName>
    </recommendedName>
</protein>
<evidence type="ECO:0000256" key="2">
    <source>
        <dbReference type="ARBA" id="ARBA00023157"/>
    </source>
</evidence>
<feature type="domain" description="Thioredoxin" evidence="4">
    <location>
        <begin position="1"/>
        <end position="107"/>
    </location>
</feature>